<dbReference type="EMBL" id="MK072152">
    <property type="protein sequence ID" value="AYV79547.1"/>
    <property type="molecule type" value="Genomic_DNA"/>
</dbReference>
<dbReference type="Pfam" id="PF12796">
    <property type="entry name" value="Ank_2"/>
    <property type="match status" value="3"/>
</dbReference>
<dbReference type="PANTHER" id="PTHR24124">
    <property type="entry name" value="ANKYRIN REPEAT FAMILY A"/>
    <property type="match status" value="1"/>
</dbReference>
<protein>
    <submittedName>
        <fullName evidence="3">Ankyrin repeat protein</fullName>
    </submittedName>
</protein>
<dbReference type="GO" id="GO:0010468">
    <property type="term" value="P:regulation of gene expression"/>
    <property type="evidence" value="ECO:0007669"/>
    <property type="project" value="TreeGrafter"/>
</dbReference>
<dbReference type="PANTHER" id="PTHR24124:SF14">
    <property type="entry name" value="CHROMOSOME UNDETERMINED SCAFFOLD_25, WHOLE GENOME SHOTGUN SEQUENCE"/>
    <property type="match status" value="1"/>
</dbReference>
<dbReference type="InterPro" id="IPR002110">
    <property type="entry name" value="Ankyrin_rpt"/>
</dbReference>
<gene>
    <name evidence="3" type="ORF">Faunusvirus21_11</name>
</gene>
<dbReference type="SMART" id="SM00248">
    <property type="entry name" value="ANK"/>
    <property type="match status" value="8"/>
</dbReference>
<dbReference type="PRINTS" id="PR01415">
    <property type="entry name" value="ANKYRIN"/>
</dbReference>
<dbReference type="SUPFAM" id="SSF48403">
    <property type="entry name" value="Ankyrin repeat"/>
    <property type="match status" value="2"/>
</dbReference>
<dbReference type="InterPro" id="IPR036770">
    <property type="entry name" value="Ankyrin_rpt-contain_sf"/>
</dbReference>
<evidence type="ECO:0000256" key="2">
    <source>
        <dbReference type="ARBA" id="ARBA00023043"/>
    </source>
</evidence>
<evidence type="ECO:0000313" key="3">
    <source>
        <dbReference type="EMBL" id="AYV79547.1"/>
    </source>
</evidence>
<proteinExistence type="predicted"/>
<name>A0A3G4ZXB5_9VIRU</name>
<reference evidence="3" key="1">
    <citation type="submission" date="2018-10" db="EMBL/GenBank/DDBJ databases">
        <title>Hidden diversity of soil giant viruses.</title>
        <authorList>
            <person name="Schulz F."/>
            <person name="Alteio L."/>
            <person name="Goudeau D."/>
            <person name="Ryan E.M."/>
            <person name="Malmstrom R.R."/>
            <person name="Blanchard J."/>
            <person name="Woyke T."/>
        </authorList>
    </citation>
    <scope>NUCLEOTIDE SEQUENCE</scope>
    <source>
        <strain evidence="3">FNV1</strain>
    </source>
</reference>
<organism evidence="3">
    <name type="scientific">Faunusvirus sp</name>
    <dbReference type="NCBI Taxonomy" id="2487766"/>
    <lineage>
        <taxon>Viruses</taxon>
        <taxon>Varidnaviria</taxon>
        <taxon>Bamfordvirae</taxon>
        <taxon>Nucleocytoviricota</taxon>
        <taxon>Megaviricetes</taxon>
        <taxon>Imitervirales</taxon>
        <taxon>Mimiviridae</taxon>
    </lineage>
</organism>
<sequence length="760" mass="88820">MTTTNKLLFDLIKEHKWDEFMKTLSDNSNIDVNVRDNSNNYLIHYAVLLNRVDIVKLLISRNCKIDIIDEDNRSLLYVPIKYNYHNMLTTLLSSIKSVIGVSLVDLLDKNSNIPLHYALYLNNKTAVTELLKHSSNISIRDTDGNNSIHLAIKYKNTEIFKMLLEDKMIRLNNNLLNLQNKNGETPLHIACNYELADIVEHLLKYKIDINIKDHDHQLTPLIYSIVLNNNTISTLLIQHGADINMQDYNGNTCVNYSVLEDNEHIYNLMIKQYFNFNVTNIFGKTLCHIIIENSLHDISILNKYEFSYVLERTNINIQDNNGDSVLHILCRSGYWTHYIDILHTHKNNIYVLNRDNKTPIDYIKPDKVDEFYDIIATSYINTLRQEANMSVEWKHSLDMACKREVKYIELKKIFDEIETKKASELYDLVQRDKDAFSLTDYDGNRKDVCKNLVKRYIITHKLSIPVKNINVNIDIDIPKNEVTFVTYTGAALDVLTGLIYLQEKHSIGSSLTPNFIKNDKLEEYHERLGLSSINRVEYLNFEIIWVYQKLFFPTNFFATIQTYIASNKYKFILIPIGIELANGSHANSLLYDLNKNEIERFEPNGADYPYKFNYNPSLLDSLLEDKFKENISNIKYIPPAKFLPKIGFQLLESNEHFKDKRIGDPGGFCAAWSLWWADMRLTYNTIPREVLSHKLIKRIKETNMSFRNVIRSYSKNVTDIRDKLLKHANLDINDWLNENYTDEQLNKINKKILDVILQLM</sequence>
<dbReference type="PROSITE" id="PS50297">
    <property type="entry name" value="ANK_REP_REGION"/>
    <property type="match status" value="3"/>
</dbReference>
<keyword evidence="2" id="KW-0040">ANK repeat</keyword>
<accession>A0A3G4ZXB5</accession>
<evidence type="ECO:0000256" key="1">
    <source>
        <dbReference type="ARBA" id="ARBA00022737"/>
    </source>
</evidence>
<dbReference type="PROSITE" id="PS50088">
    <property type="entry name" value="ANK_REPEAT"/>
    <property type="match status" value="4"/>
</dbReference>
<dbReference type="Gene3D" id="1.25.40.20">
    <property type="entry name" value="Ankyrin repeat-containing domain"/>
    <property type="match status" value="2"/>
</dbReference>
<keyword evidence="1" id="KW-0677">Repeat</keyword>